<gene>
    <name evidence="2" type="ORF">KACC15558_00690</name>
</gene>
<proteinExistence type="predicted"/>
<evidence type="ECO:0000313" key="2">
    <source>
        <dbReference type="EMBL" id="GAA5339029.1"/>
    </source>
</evidence>
<keyword evidence="3" id="KW-1185">Reference proteome</keyword>
<dbReference type="EMBL" id="BAABNP010000001">
    <property type="protein sequence ID" value="GAA5339029.1"/>
    <property type="molecule type" value="Genomic_DNA"/>
</dbReference>
<dbReference type="Proteomes" id="UP001498935">
    <property type="component" value="Unassembled WGS sequence"/>
</dbReference>
<comment type="caution">
    <text evidence="2">The sequence shown here is derived from an EMBL/GenBank/DDBJ whole genome shotgun (WGS) entry which is preliminary data.</text>
</comment>
<feature type="domain" description="AbiEi antitoxin N-terminal" evidence="1">
    <location>
        <begin position="8"/>
        <end position="52"/>
    </location>
</feature>
<dbReference type="RefSeq" id="WP_342036799.1">
    <property type="nucleotide sequence ID" value="NZ_BAABBK010000001.1"/>
</dbReference>
<protein>
    <recommendedName>
        <fullName evidence="1">AbiEi antitoxin N-terminal domain-containing protein</fullName>
    </recommendedName>
</protein>
<dbReference type="InterPro" id="IPR025159">
    <property type="entry name" value="AbiEi_N"/>
</dbReference>
<organism evidence="2 3">
    <name type="scientific">Brevibacterium ammoniilyticum</name>
    <dbReference type="NCBI Taxonomy" id="1046555"/>
    <lineage>
        <taxon>Bacteria</taxon>
        <taxon>Bacillati</taxon>
        <taxon>Actinomycetota</taxon>
        <taxon>Actinomycetes</taxon>
        <taxon>Micrococcales</taxon>
        <taxon>Brevibacteriaceae</taxon>
        <taxon>Brevibacterium</taxon>
    </lineage>
</organism>
<sequence>MSKSLVEVLELASEQEGLLTTQQAQRRGITRLTLSRLANQHVIERLSHGVYATAEGAVGPHADIRSAWLSLDPHRFAFERLDADPTDFTVTHRSAAELWGIGQLIPDKLEFVSTSRKRTRREDVRLRRRSLTAADITLVAGLPCTTIERTIADLIGTNEDLSTVSDALGDAELDAIDIGRLRTLLDPLARRSGHRSGTELLQALIAGSSRLERSLVASLLAGRLSSLMDAMRPGLVDFAMGEPSAVEEALRRAVHDQATLTDGASGPRKAASDG</sequence>
<reference evidence="2 3" key="1">
    <citation type="submission" date="2024-02" db="EMBL/GenBank/DDBJ databases">
        <title>Characterization of antibiotic resistant novel bacterial strains and their environmental applications.</title>
        <authorList>
            <person name="Manzoor S."/>
            <person name="Abbas S."/>
            <person name="Arshad M."/>
            <person name="Li W.J."/>
            <person name="Ahmed I."/>
        </authorList>
    </citation>
    <scope>NUCLEOTIDE SEQUENCE [LARGE SCALE GENOMIC DNA]</scope>
    <source>
        <strain evidence="2 3">KACC 15558</strain>
    </source>
</reference>
<name>A0ABP9TWJ8_9MICO</name>
<evidence type="ECO:0000259" key="1">
    <source>
        <dbReference type="Pfam" id="PF13338"/>
    </source>
</evidence>
<dbReference type="Pfam" id="PF13338">
    <property type="entry name" value="AbiEi_4"/>
    <property type="match status" value="1"/>
</dbReference>
<accession>A0ABP9TWJ8</accession>
<evidence type="ECO:0000313" key="3">
    <source>
        <dbReference type="Proteomes" id="UP001498935"/>
    </source>
</evidence>